<reference evidence="2 3" key="1">
    <citation type="submission" date="2021-01" db="EMBL/GenBank/DDBJ databases">
        <title>Sequencing the genomes of 1000 actinobacteria strains.</title>
        <authorList>
            <person name="Klenk H.-P."/>
        </authorList>
    </citation>
    <scope>NUCLEOTIDE SEQUENCE [LARGE SCALE GENOMIC DNA]</scope>
    <source>
        <strain evidence="2 3">DSM 20542</strain>
    </source>
</reference>
<name>A0ABS2RWN3_9MICO</name>
<accession>A0ABS2RWN3</accession>
<evidence type="ECO:0000313" key="2">
    <source>
        <dbReference type="EMBL" id="MBM7803436.1"/>
    </source>
</evidence>
<dbReference type="Proteomes" id="UP000746584">
    <property type="component" value="Unassembled WGS sequence"/>
</dbReference>
<protein>
    <submittedName>
        <fullName evidence="2">Uncharacterized protein</fullName>
    </submittedName>
</protein>
<evidence type="ECO:0000313" key="3">
    <source>
        <dbReference type="Proteomes" id="UP000746584"/>
    </source>
</evidence>
<keyword evidence="3" id="KW-1185">Reference proteome</keyword>
<keyword evidence="1" id="KW-0812">Transmembrane</keyword>
<keyword evidence="1" id="KW-1133">Transmembrane helix</keyword>
<comment type="caution">
    <text evidence="2">The sequence shown here is derived from an EMBL/GenBank/DDBJ whole genome shotgun (WGS) entry which is preliminary data.</text>
</comment>
<keyword evidence="1" id="KW-0472">Membrane</keyword>
<sequence>MDSSIKHVIATLSVCAGIVAVTAWALIAMSPVA</sequence>
<gene>
    <name evidence="2" type="ORF">JOE58_002687</name>
</gene>
<proteinExistence type="predicted"/>
<dbReference type="EMBL" id="JAFBCG010000001">
    <property type="protein sequence ID" value="MBM7803436.1"/>
    <property type="molecule type" value="Genomic_DNA"/>
</dbReference>
<feature type="transmembrane region" description="Helical" evidence="1">
    <location>
        <begin position="7"/>
        <end position="27"/>
    </location>
</feature>
<organism evidence="2 3">
    <name type="scientific">Curtobacterium luteum</name>
    <dbReference type="NCBI Taxonomy" id="33881"/>
    <lineage>
        <taxon>Bacteria</taxon>
        <taxon>Bacillati</taxon>
        <taxon>Actinomycetota</taxon>
        <taxon>Actinomycetes</taxon>
        <taxon>Micrococcales</taxon>
        <taxon>Microbacteriaceae</taxon>
        <taxon>Curtobacterium</taxon>
    </lineage>
</organism>
<evidence type="ECO:0000256" key="1">
    <source>
        <dbReference type="SAM" id="Phobius"/>
    </source>
</evidence>